<dbReference type="AlphaFoldDB" id="A0A085ZEA5"/>
<keyword evidence="1" id="KW-1133">Transmembrane helix</keyword>
<reference evidence="3 4" key="1">
    <citation type="submission" date="2014-07" db="EMBL/GenBank/DDBJ databases">
        <title>Genome of Chryseobacterium luteum DSM 18605.</title>
        <authorList>
            <person name="Stropko S.J."/>
            <person name="Pipes S.E."/>
            <person name="Newman J.D."/>
        </authorList>
    </citation>
    <scope>NUCLEOTIDE SEQUENCE [LARGE SCALE GENOMIC DNA]</scope>
    <source>
        <strain evidence="3 4">DSM 18605</strain>
    </source>
</reference>
<comment type="caution">
    <text evidence="3">The sequence shown here is derived from an EMBL/GenBank/DDBJ whole genome shotgun (WGS) entry which is preliminary data.</text>
</comment>
<feature type="transmembrane region" description="Helical" evidence="1">
    <location>
        <begin position="6"/>
        <end position="27"/>
    </location>
</feature>
<protein>
    <recommendedName>
        <fullName evidence="2">DUF6249 domain-containing protein</fullName>
    </recommendedName>
</protein>
<dbReference type="EMBL" id="JPRO01000010">
    <property type="protein sequence ID" value="KFF02769.1"/>
    <property type="molecule type" value="Genomic_DNA"/>
</dbReference>
<dbReference type="Pfam" id="PF19762">
    <property type="entry name" value="DUF6249"/>
    <property type="match status" value="1"/>
</dbReference>
<sequence>MKNLAPFIVMIAILIAISVVIVVLTNYDLKKKILNKENIDDKMFIILNNLTGFSSEMLKWGIILLFGGIGLIVLEFLPYNENSPLPYGVMTVFVSLGFLTYYFLMKNQKK</sequence>
<keyword evidence="1" id="KW-0812">Transmembrane</keyword>
<accession>A0A085ZEA5</accession>
<dbReference type="eggNOG" id="ENOG503313Q">
    <property type="taxonomic scope" value="Bacteria"/>
</dbReference>
<dbReference type="RefSeq" id="WP_034705234.1">
    <property type="nucleotide sequence ID" value="NZ_JPRO01000010.1"/>
</dbReference>
<dbReference type="STRING" id="421531.IX38_12415"/>
<evidence type="ECO:0000313" key="4">
    <source>
        <dbReference type="Proteomes" id="UP000028703"/>
    </source>
</evidence>
<dbReference type="Proteomes" id="UP000028703">
    <property type="component" value="Unassembled WGS sequence"/>
</dbReference>
<dbReference type="InterPro" id="IPR046216">
    <property type="entry name" value="DUF6249"/>
</dbReference>
<feature type="domain" description="DUF6249" evidence="2">
    <location>
        <begin position="8"/>
        <end position="105"/>
    </location>
</feature>
<gene>
    <name evidence="3" type="ORF">IX38_12415</name>
</gene>
<feature type="transmembrane region" description="Helical" evidence="1">
    <location>
        <begin position="85"/>
        <end position="104"/>
    </location>
</feature>
<dbReference type="OrthoDB" id="673668at2"/>
<evidence type="ECO:0000313" key="3">
    <source>
        <dbReference type="EMBL" id="KFF02769.1"/>
    </source>
</evidence>
<organism evidence="3 4">
    <name type="scientific">Chryseobacterium luteum</name>
    <dbReference type="NCBI Taxonomy" id="421531"/>
    <lineage>
        <taxon>Bacteria</taxon>
        <taxon>Pseudomonadati</taxon>
        <taxon>Bacteroidota</taxon>
        <taxon>Flavobacteriia</taxon>
        <taxon>Flavobacteriales</taxon>
        <taxon>Weeksellaceae</taxon>
        <taxon>Chryseobacterium group</taxon>
        <taxon>Chryseobacterium</taxon>
    </lineage>
</organism>
<proteinExistence type="predicted"/>
<keyword evidence="1" id="KW-0472">Membrane</keyword>
<evidence type="ECO:0000256" key="1">
    <source>
        <dbReference type="SAM" id="Phobius"/>
    </source>
</evidence>
<evidence type="ECO:0000259" key="2">
    <source>
        <dbReference type="Pfam" id="PF19762"/>
    </source>
</evidence>
<feature type="transmembrane region" description="Helical" evidence="1">
    <location>
        <begin position="60"/>
        <end position="79"/>
    </location>
</feature>
<keyword evidence="4" id="KW-1185">Reference proteome</keyword>
<name>A0A085ZEA5_9FLAO</name>